<organism evidence="4 5">
    <name type="scientific">Merdimonas faecis</name>
    <dbReference type="NCBI Taxonomy" id="1653435"/>
    <lineage>
        <taxon>Bacteria</taxon>
        <taxon>Bacillati</taxon>
        <taxon>Bacillota</taxon>
        <taxon>Clostridia</taxon>
        <taxon>Lachnospirales</taxon>
        <taxon>Lachnospiraceae</taxon>
        <taxon>Merdimonas</taxon>
    </lineage>
</organism>
<dbReference type="AlphaFoldDB" id="A0A9D3AKB9"/>
<dbReference type="Proteomes" id="UP000813420">
    <property type="component" value="Unassembled WGS sequence"/>
</dbReference>
<evidence type="ECO:0000259" key="3">
    <source>
        <dbReference type="Pfam" id="PF03358"/>
    </source>
</evidence>
<sequence length="177" mass="19824">MKIVILQGSPNKKGSTNILVENFSKGAEAAGHSVIRFDLDEMNIRPCTGCVTCGYEGPCILHDDNQKIREAVLDADMIVFATPLYYYGMSAQLKIVTDRFCAYNSSITRKHMKAALLAVAWNSDTWTFDALESHYRTLVRYLDLQDQGMVLGRGCGTPAMTRHSQYPEMAYELGNRL</sequence>
<dbReference type="PANTHER" id="PTHR43278:SF2">
    <property type="entry name" value="IRON-SULFUR FLAVOPROTEIN"/>
    <property type="match status" value="1"/>
</dbReference>
<accession>A0A9D3AKB9</accession>
<name>A0A9D3AKB9_9FIRM</name>
<dbReference type="PANTHER" id="PTHR43278">
    <property type="entry name" value="NAD(P)H-DEPENDENT FMN-CONTAINING OXIDOREDUCTASE YWQN-RELATED"/>
    <property type="match status" value="1"/>
</dbReference>
<gene>
    <name evidence="4" type="ORF">K8V39_10460</name>
</gene>
<evidence type="ECO:0000256" key="2">
    <source>
        <dbReference type="ARBA" id="ARBA00022643"/>
    </source>
</evidence>
<dbReference type="GO" id="GO:0016491">
    <property type="term" value="F:oxidoreductase activity"/>
    <property type="evidence" value="ECO:0007669"/>
    <property type="project" value="InterPro"/>
</dbReference>
<proteinExistence type="predicted"/>
<reference evidence="4" key="1">
    <citation type="journal article" date="2021" name="PeerJ">
        <title>Extensive microbial diversity within the chicken gut microbiome revealed by metagenomics and culture.</title>
        <authorList>
            <person name="Gilroy R."/>
            <person name="Ravi A."/>
            <person name="Getino M."/>
            <person name="Pursley I."/>
            <person name="Horton D.L."/>
            <person name="Alikhan N.F."/>
            <person name="Baker D."/>
            <person name="Gharbi K."/>
            <person name="Hall N."/>
            <person name="Watson M."/>
            <person name="Adriaenssens E.M."/>
            <person name="Foster-Nyarko E."/>
            <person name="Jarju S."/>
            <person name="Secka A."/>
            <person name="Antonio M."/>
            <person name="Oren A."/>
            <person name="Chaudhuri R.R."/>
            <person name="La Ragione R."/>
            <person name="Hildebrand F."/>
            <person name="Pallen M.J."/>
        </authorList>
    </citation>
    <scope>NUCLEOTIDE SEQUENCE</scope>
    <source>
        <strain evidence="4">USAMLcec4-12693</strain>
    </source>
</reference>
<dbReference type="InterPro" id="IPR005025">
    <property type="entry name" value="FMN_Rdtase-like_dom"/>
</dbReference>
<reference evidence="4" key="2">
    <citation type="submission" date="2021-09" db="EMBL/GenBank/DDBJ databases">
        <authorList>
            <person name="Gilroy R."/>
        </authorList>
    </citation>
    <scope>NUCLEOTIDE SEQUENCE</scope>
    <source>
        <strain evidence="4">USAMLcec4-12693</strain>
    </source>
</reference>
<dbReference type="Gene3D" id="3.40.50.360">
    <property type="match status" value="1"/>
</dbReference>
<dbReference type="InterPro" id="IPR051796">
    <property type="entry name" value="ISF_SsuE-like"/>
</dbReference>
<evidence type="ECO:0000313" key="4">
    <source>
        <dbReference type="EMBL" id="HJH50673.1"/>
    </source>
</evidence>
<feature type="domain" description="NADPH-dependent FMN reductase-like" evidence="3">
    <location>
        <begin position="1"/>
        <end position="121"/>
    </location>
</feature>
<evidence type="ECO:0000313" key="5">
    <source>
        <dbReference type="Proteomes" id="UP000813420"/>
    </source>
</evidence>
<protein>
    <submittedName>
        <fullName evidence="4">Flavodoxin family protein</fullName>
    </submittedName>
</protein>
<dbReference type="SUPFAM" id="SSF52218">
    <property type="entry name" value="Flavoproteins"/>
    <property type="match status" value="1"/>
</dbReference>
<keyword evidence="2" id="KW-0288">FMN</keyword>
<dbReference type="Pfam" id="PF03358">
    <property type="entry name" value="FMN_red"/>
    <property type="match status" value="1"/>
</dbReference>
<dbReference type="RefSeq" id="WP_277257946.1">
    <property type="nucleotide sequence ID" value="NZ_CAKNNN010000020.1"/>
</dbReference>
<evidence type="ECO:0000256" key="1">
    <source>
        <dbReference type="ARBA" id="ARBA00022630"/>
    </source>
</evidence>
<keyword evidence="1" id="KW-0285">Flavoprotein</keyword>
<comment type="caution">
    <text evidence="4">The sequence shown here is derived from an EMBL/GenBank/DDBJ whole genome shotgun (WGS) entry which is preliminary data.</text>
</comment>
<dbReference type="EMBL" id="DYXE01000086">
    <property type="protein sequence ID" value="HJH50673.1"/>
    <property type="molecule type" value="Genomic_DNA"/>
</dbReference>
<dbReference type="InterPro" id="IPR029039">
    <property type="entry name" value="Flavoprotein-like_sf"/>
</dbReference>